<dbReference type="NCBIfam" id="TIGR00904">
    <property type="entry name" value="mreB"/>
    <property type="match status" value="1"/>
</dbReference>
<evidence type="ECO:0000256" key="5">
    <source>
        <dbReference type="ARBA" id="ARBA00023458"/>
    </source>
</evidence>
<feature type="binding site" evidence="6">
    <location>
        <begin position="213"/>
        <end position="216"/>
    </location>
    <ligand>
        <name>ATP</name>
        <dbReference type="ChEBI" id="CHEBI:30616"/>
    </ligand>
</feature>
<evidence type="ECO:0000256" key="4">
    <source>
        <dbReference type="ARBA" id="ARBA00022960"/>
    </source>
</evidence>
<dbReference type="GO" id="GO:0005524">
    <property type="term" value="F:ATP binding"/>
    <property type="evidence" value="ECO:0007669"/>
    <property type="project" value="UniProtKB-KW"/>
</dbReference>
<comment type="subunit">
    <text evidence="6">Forms polymers.</text>
</comment>
<evidence type="ECO:0000313" key="7">
    <source>
        <dbReference type="EMBL" id="OGF31624.1"/>
    </source>
</evidence>
<reference evidence="7 8" key="1">
    <citation type="journal article" date="2016" name="Nat. Commun.">
        <title>Thousands of microbial genomes shed light on interconnected biogeochemical processes in an aquifer system.</title>
        <authorList>
            <person name="Anantharaman K."/>
            <person name="Brown C.T."/>
            <person name="Hug L.A."/>
            <person name="Sharon I."/>
            <person name="Castelle C.J."/>
            <person name="Probst A.J."/>
            <person name="Thomas B.C."/>
            <person name="Singh A."/>
            <person name="Wilkins M.J."/>
            <person name="Karaoz U."/>
            <person name="Brodie E.L."/>
            <person name="Williams K.H."/>
            <person name="Hubbard S.S."/>
            <person name="Banfield J.F."/>
        </authorList>
    </citation>
    <scope>NUCLEOTIDE SEQUENCE [LARGE SCALE GENOMIC DNA]</scope>
</reference>
<evidence type="ECO:0000256" key="1">
    <source>
        <dbReference type="ARBA" id="ARBA00022490"/>
    </source>
</evidence>
<gene>
    <name evidence="6" type="primary">mreB</name>
    <name evidence="7" type="ORF">A2478_04010</name>
</gene>
<evidence type="ECO:0000256" key="3">
    <source>
        <dbReference type="ARBA" id="ARBA00022840"/>
    </source>
</evidence>
<proteinExistence type="inferred from homology"/>
<dbReference type="GO" id="GO:0000902">
    <property type="term" value="P:cell morphogenesis"/>
    <property type="evidence" value="ECO:0007669"/>
    <property type="project" value="InterPro"/>
</dbReference>
<organism evidence="7 8">
    <name type="scientific">Candidatus Falkowbacteria bacterium RIFOXYC2_FULL_36_12</name>
    <dbReference type="NCBI Taxonomy" id="1798002"/>
    <lineage>
        <taxon>Bacteria</taxon>
        <taxon>Candidatus Falkowiibacteriota</taxon>
    </lineage>
</organism>
<dbReference type="NCBIfam" id="NF010539">
    <property type="entry name" value="PRK13927.1"/>
    <property type="match status" value="1"/>
</dbReference>
<dbReference type="Pfam" id="PF06723">
    <property type="entry name" value="MreB_Mbl"/>
    <property type="match status" value="1"/>
</dbReference>
<dbReference type="InterPro" id="IPR043129">
    <property type="entry name" value="ATPase_NBD"/>
</dbReference>
<comment type="similarity">
    <text evidence="5 6">Belongs to the FtsA/MreB family.</text>
</comment>
<evidence type="ECO:0000313" key="8">
    <source>
        <dbReference type="Proteomes" id="UP000179001"/>
    </source>
</evidence>
<comment type="caution">
    <text evidence="6">Lacks conserved residue(s) required for the propagation of feature annotation.</text>
</comment>
<dbReference type="Gene3D" id="3.30.420.40">
    <property type="match status" value="2"/>
</dbReference>
<dbReference type="GO" id="GO:0008360">
    <property type="term" value="P:regulation of cell shape"/>
    <property type="evidence" value="ECO:0007669"/>
    <property type="project" value="UniProtKB-UniRule"/>
</dbReference>
<name>A0A1F5SY38_9BACT</name>
<dbReference type="AlphaFoldDB" id="A0A1F5SY38"/>
<dbReference type="InterPro" id="IPR056546">
    <property type="entry name" value="MreB_MamK-like"/>
</dbReference>
<comment type="function">
    <text evidence="6">Forms membrane-associated dynamic filaments that are essential for cell shape determination. Acts by regulating cell wall synthesis and cell elongation, and thus cell shape. A feedback loop between cell geometry and MreB localization may maintain elongated cell shape by targeting cell wall growth to regions of negative cell wall curvature.</text>
</comment>
<dbReference type="InterPro" id="IPR004753">
    <property type="entry name" value="MreB"/>
</dbReference>
<dbReference type="PANTHER" id="PTHR42749:SF1">
    <property type="entry name" value="CELL SHAPE-DETERMINING PROTEIN MREB"/>
    <property type="match status" value="1"/>
</dbReference>
<keyword evidence="1 6" id="KW-0963">Cytoplasm</keyword>
<keyword evidence="2 6" id="KW-0547">Nucleotide-binding</keyword>
<dbReference type="Proteomes" id="UP000179001">
    <property type="component" value="Unassembled WGS sequence"/>
</dbReference>
<comment type="caution">
    <text evidence="7">The sequence shown here is derived from an EMBL/GenBank/DDBJ whole genome shotgun (WGS) entry which is preliminary data.</text>
</comment>
<dbReference type="GO" id="GO:0005737">
    <property type="term" value="C:cytoplasm"/>
    <property type="evidence" value="ECO:0007669"/>
    <property type="project" value="UniProtKB-SubCell"/>
</dbReference>
<dbReference type="SUPFAM" id="SSF53067">
    <property type="entry name" value="Actin-like ATPase domain"/>
    <property type="match status" value="2"/>
</dbReference>
<protein>
    <recommendedName>
        <fullName evidence="6">Cell shape-determining protein MreB</fullName>
    </recommendedName>
</protein>
<accession>A0A1F5SY38</accession>
<keyword evidence="4 6" id="KW-0133">Cell shape</keyword>
<dbReference type="CDD" id="cd10225">
    <property type="entry name" value="ASKHA_NBD_MreB-like"/>
    <property type="match status" value="1"/>
</dbReference>
<dbReference type="STRING" id="1798002.A2478_04010"/>
<evidence type="ECO:0000256" key="2">
    <source>
        <dbReference type="ARBA" id="ARBA00022741"/>
    </source>
</evidence>
<dbReference type="HAMAP" id="MF_02207">
    <property type="entry name" value="MreB"/>
    <property type="match status" value="1"/>
</dbReference>
<comment type="subcellular location">
    <subcellularLocation>
        <location evidence="6">Cytoplasm</location>
    </subcellularLocation>
    <text evidence="6">Membrane-associated.</text>
</comment>
<dbReference type="EMBL" id="MFGJ01000007">
    <property type="protein sequence ID" value="OGF31624.1"/>
    <property type="molecule type" value="Genomic_DNA"/>
</dbReference>
<sequence length="351" mass="38607">MFKKFFSKLNKKVGIDLGTSKTIVSIQDKGIVIREPSIVAINNKIDQILAVGEEAQKMIGKNPRYITLCSPLVNGIISDYEVTEKFLKYFIDKLFMENFNFTGRPSVVIGIPLDVTEVEKKAVEDASMSAGAGKVYLVEEIMAAAIGARLPIQDASGSMIINLGGGKTEIAVISLNGVVNWKNVNIAGRELDNDIVHYARNHFNLLIGHKIAEKIKMKIGSAFELKEELKIEMRGRDLISGLPREIIVSDYQIRDAISKSIHSIIDHIKSVLETTPPELVADIYERGIVLTGGGAKLMGIDQAIARAVEIPVRVSDDPQTCTIRGLTNLLDDQPLLDEILLPSANEDKMVR</sequence>
<evidence type="ECO:0000256" key="6">
    <source>
        <dbReference type="HAMAP-Rule" id="MF_02207"/>
    </source>
</evidence>
<keyword evidence="3 6" id="KW-0067">ATP-binding</keyword>
<dbReference type="PANTHER" id="PTHR42749">
    <property type="entry name" value="CELL SHAPE-DETERMINING PROTEIN MREB"/>
    <property type="match status" value="1"/>
</dbReference>
<dbReference type="PRINTS" id="PR01652">
    <property type="entry name" value="SHAPEPROTEIN"/>
</dbReference>